<dbReference type="PANTHER" id="PTHR33604:SF3">
    <property type="entry name" value="OSJNBA0004B13.7 PROTEIN"/>
    <property type="match status" value="1"/>
</dbReference>
<evidence type="ECO:0000259" key="1">
    <source>
        <dbReference type="Pfam" id="PF00535"/>
    </source>
</evidence>
<gene>
    <name evidence="2" type="ORF">GCM10007383_27140</name>
</gene>
<dbReference type="Pfam" id="PF00535">
    <property type="entry name" value="Glycos_transf_2"/>
    <property type="match status" value="1"/>
</dbReference>
<keyword evidence="3" id="KW-1185">Reference proteome</keyword>
<dbReference type="Proteomes" id="UP000634668">
    <property type="component" value="Unassembled WGS sequence"/>
</dbReference>
<accession>A0A918MMI7</accession>
<dbReference type="InterPro" id="IPR001173">
    <property type="entry name" value="Glyco_trans_2-like"/>
</dbReference>
<proteinExistence type="predicted"/>
<reference evidence="2" key="1">
    <citation type="journal article" date="2014" name="Int. J. Syst. Evol. Microbiol.">
        <title>Complete genome sequence of Corynebacterium casei LMG S-19264T (=DSM 44701T), isolated from a smear-ripened cheese.</title>
        <authorList>
            <consortium name="US DOE Joint Genome Institute (JGI-PGF)"/>
            <person name="Walter F."/>
            <person name="Albersmeier A."/>
            <person name="Kalinowski J."/>
            <person name="Ruckert C."/>
        </authorList>
    </citation>
    <scope>NUCLEOTIDE SEQUENCE</scope>
    <source>
        <strain evidence="2">KCTC 12113</strain>
    </source>
</reference>
<name>A0A918MMI7_9FLAO</name>
<dbReference type="EMBL" id="BMWP01000019">
    <property type="protein sequence ID" value="GGW40888.1"/>
    <property type="molecule type" value="Genomic_DNA"/>
</dbReference>
<sequence length="386" mass="44953">MNSQSLPIVVIAYNRPRSLRRLLDSLSKATYPDRNVPLIISIDHSDTNKEVLQIATDFEWLFGIKTVVYSDVNLGLRKHVLKCGNYATEYGNVILLEDDLYVSPCFYEYTLKALEFTKGKEYIGGVSLYNHQFNVHKVVNFTAIDDGFDNWYFQFASSWGQAWSKTHWEEFYTWYKNQGVLPPNPETPDNVTAWSEKSWLKYYIVYLIEKNKFFLYPKVSLTTNFSDQGTHAVKDSSTYQVSLLHYAAKNFNFSKLEESNSTYDAFFENLKLHKLLELNKHELCVDLNGYRKVYNKRYILTTQILNFEIVKSYGKALKPIDANIIANIPGNEIFLYDSSKTVTNIITIDKLQNILYNIKYISYRDALYLFVSMTKMKISSVINKLK</sequence>
<feature type="domain" description="Glycosyltransferase 2-like" evidence="1">
    <location>
        <begin position="8"/>
        <end position="118"/>
    </location>
</feature>
<protein>
    <recommendedName>
        <fullName evidence="1">Glycosyltransferase 2-like domain-containing protein</fullName>
    </recommendedName>
</protein>
<dbReference type="SUPFAM" id="SSF53448">
    <property type="entry name" value="Nucleotide-diphospho-sugar transferases"/>
    <property type="match status" value="1"/>
</dbReference>
<evidence type="ECO:0000313" key="2">
    <source>
        <dbReference type="EMBL" id="GGW40888.1"/>
    </source>
</evidence>
<dbReference type="Gene3D" id="3.90.550.10">
    <property type="entry name" value="Spore Coat Polysaccharide Biosynthesis Protein SpsA, Chain A"/>
    <property type="match status" value="1"/>
</dbReference>
<comment type="caution">
    <text evidence="2">The sequence shown here is derived from an EMBL/GenBank/DDBJ whole genome shotgun (WGS) entry which is preliminary data.</text>
</comment>
<dbReference type="RefSeq" id="WP_034235457.1">
    <property type="nucleotide sequence ID" value="NZ_BMWP01000019.1"/>
</dbReference>
<dbReference type="InterPro" id="IPR029044">
    <property type="entry name" value="Nucleotide-diphossugar_trans"/>
</dbReference>
<reference evidence="2" key="2">
    <citation type="submission" date="2020-09" db="EMBL/GenBank/DDBJ databases">
        <authorList>
            <person name="Sun Q."/>
            <person name="Kim S."/>
        </authorList>
    </citation>
    <scope>NUCLEOTIDE SEQUENCE</scope>
    <source>
        <strain evidence="2">KCTC 12113</strain>
    </source>
</reference>
<dbReference type="AlphaFoldDB" id="A0A918MMI7"/>
<dbReference type="PANTHER" id="PTHR33604">
    <property type="entry name" value="OSJNBA0004B13.7 PROTEIN"/>
    <property type="match status" value="1"/>
</dbReference>
<evidence type="ECO:0000313" key="3">
    <source>
        <dbReference type="Proteomes" id="UP000634668"/>
    </source>
</evidence>
<organism evidence="2 3">
    <name type="scientific">Arenibacter certesii</name>
    <dbReference type="NCBI Taxonomy" id="228955"/>
    <lineage>
        <taxon>Bacteria</taxon>
        <taxon>Pseudomonadati</taxon>
        <taxon>Bacteroidota</taxon>
        <taxon>Flavobacteriia</taxon>
        <taxon>Flavobacteriales</taxon>
        <taxon>Flavobacteriaceae</taxon>
        <taxon>Arenibacter</taxon>
    </lineage>
</organism>